<gene>
    <name evidence="1" type="ORF">QP451_10555</name>
</gene>
<dbReference type="EMBL" id="JASOPA010000014">
    <property type="protein sequence ID" value="MDK7243461.1"/>
    <property type="molecule type" value="Genomic_DNA"/>
</dbReference>
<reference evidence="1" key="1">
    <citation type="submission" date="2023-05" db="EMBL/GenBank/DDBJ databases">
        <title>Cataloging the Phylogenetic Diversity of Human Bladder Bacteria.</title>
        <authorList>
            <person name="Du J."/>
        </authorList>
    </citation>
    <scope>NUCLEOTIDE SEQUENCE</scope>
    <source>
        <strain evidence="1">UMB1050</strain>
    </source>
</reference>
<evidence type="ECO:0000313" key="2">
    <source>
        <dbReference type="Proteomes" id="UP001236303"/>
    </source>
</evidence>
<accession>A0AAW6Y5L4</accession>
<dbReference type="Gene3D" id="3.40.1760.20">
    <property type="match status" value="1"/>
</dbReference>
<dbReference type="RefSeq" id="WP_070644913.1">
    <property type="nucleotide sequence ID" value="NZ_JASOPA010000014.1"/>
</dbReference>
<organism evidence="1 2">
    <name type="scientific">Neisseria subflava</name>
    <dbReference type="NCBI Taxonomy" id="28449"/>
    <lineage>
        <taxon>Bacteria</taxon>
        <taxon>Pseudomonadati</taxon>
        <taxon>Pseudomonadota</taxon>
        <taxon>Betaproteobacteria</taxon>
        <taxon>Neisseriales</taxon>
        <taxon>Neisseriaceae</taxon>
        <taxon>Neisseria</taxon>
    </lineage>
</organism>
<protein>
    <submittedName>
        <fullName evidence="1">Uncharacterized protein</fullName>
    </submittedName>
</protein>
<dbReference type="AlphaFoldDB" id="A0AAW6Y5L4"/>
<dbReference type="Proteomes" id="UP001236303">
    <property type="component" value="Unassembled WGS sequence"/>
</dbReference>
<dbReference type="InterPro" id="IPR038223">
    <property type="entry name" value="DMP12_sf"/>
</dbReference>
<name>A0AAW6Y5L4_NEISU</name>
<sequence>MKQIVVPLSVEAMKKLDYDQADDNELYVFKLSKQEVNLLFEKNFFDKINEIIDTYIDDYEDEKIIDLRKLIILKNFLQDNSHQALTDIPLRIYQNILFLTQLAISKQTGLFFFF</sequence>
<comment type="caution">
    <text evidence="1">The sequence shown here is derived from an EMBL/GenBank/DDBJ whole genome shotgun (WGS) entry which is preliminary data.</text>
</comment>
<proteinExistence type="predicted"/>
<evidence type="ECO:0000313" key="1">
    <source>
        <dbReference type="EMBL" id="MDK7243461.1"/>
    </source>
</evidence>